<evidence type="ECO:0000313" key="2">
    <source>
        <dbReference type="Proteomes" id="UP001341444"/>
    </source>
</evidence>
<dbReference type="Proteomes" id="UP001341444">
    <property type="component" value="Unassembled WGS sequence"/>
</dbReference>
<protein>
    <submittedName>
        <fullName evidence="1">Uncharacterized protein</fullName>
    </submittedName>
</protein>
<gene>
    <name evidence="1" type="ORF">P4T90_21350</name>
</gene>
<organism evidence="1 2">
    <name type="scientific">Heyndrickxia acidicola</name>
    <dbReference type="NCBI Taxonomy" id="209389"/>
    <lineage>
        <taxon>Bacteria</taxon>
        <taxon>Bacillati</taxon>
        <taxon>Bacillota</taxon>
        <taxon>Bacilli</taxon>
        <taxon>Bacillales</taxon>
        <taxon>Bacillaceae</taxon>
        <taxon>Heyndrickxia</taxon>
    </lineage>
</organism>
<comment type="caution">
    <text evidence="1">The sequence shown here is derived from an EMBL/GenBank/DDBJ whole genome shotgun (WGS) entry which is preliminary data.</text>
</comment>
<dbReference type="EMBL" id="JARMAB010000038">
    <property type="protein sequence ID" value="MED1205584.1"/>
    <property type="molecule type" value="Genomic_DNA"/>
</dbReference>
<dbReference type="RefSeq" id="WP_066270899.1">
    <property type="nucleotide sequence ID" value="NZ_JARMAB010000038.1"/>
</dbReference>
<evidence type="ECO:0000313" key="1">
    <source>
        <dbReference type="EMBL" id="MED1205584.1"/>
    </source>
</evidence>
<keyword evidence="2" id="KW-1185">Reference proteome</keyword>
<sequence>MNQTTHIYRTGLMKNANFTFGFIYEPEKYQTIDNKVHLIYKLEMMAELYNIPELKGNKDFESILKILKNNDLKPR</sequence>
<proteinExistence type="predicted"/>
<accession>A0ABU6MM59</accession>
<reference evidence="1 2" key="1">
    <citation type="submission" date="2023-03" db="EMBL/GenBank/DDBJ databases">
        <title>Bacillus Genome Sequencing.</title>
        <authorList>
            <person name="Dunlap C."/>
        </authorList>
    </citation>
    <scope>NUCLEOTIDE SEQUENCE [LARGE SCALE GENOMIC DNA]</scope>
    <source>
        <strain evidence="1 2">B-23453</strain>
    </source>
</reference>
<name>A0ABU6MM59_9BACI</name>